<dbReference type="Proteomes" id="UP000545507">
    <property type="component" value="Unassembled WGS sequence"/>
</dbReference>
<accession>A0A7Y8H053</accession>
<dbReference type="EMBL" id="VYGV01000016">
    <property type="protein sequence ID" value="NWF47207.1"/>
    <property type="molecule type" value="Genomic_DNA"/>
</dbReference>
<evidence type="ECO:0000313" key="2">
    <source>
        <dbReference type="EMBL" id="NWF47207.1"/>
    </source>
</evidence>
<proteinExistence type="predicted"/>
<gene>
    <name evidence="2" type="ORF">F3K02_18400</name>
</gene>
<comment type="caution">
    <text evidence="2">The sequence shown here is derived from an EMBL/GenBank/DDBJ whole genome shotgun (WGS) entry which is preliminary data.</text>
</comment>
<dbReference type="InterPro" id="IPR018640">
    <property type="entry name" value="DUF2063"/>
</dbReference>
<name>A0A7Y8H053_9BURK</name>
<dbReference type="Pfam" id="PF09836">
    <property type="entry name" value="DUF2063"/>
    <property type="match status" value="1"/>
</dbReference>
<keyword evidence="3" id="KW-1185">Reference proteome</keyword>
<evidence type="ECO:0000313" key="3">
    <source>
        <dbReference type="Proteomes" id="UP000545507"/>
    </source>
</evidence>
<dbReference type="InterPro" id="IPR044922">
    <property type="entry name" value="DUF2063_N_sf"/>
</dbReference>
<dbReference type="AlphaFoldDB" id="A0A7Y8H053"/>
<evidence type="ECO:0000259" key="1">
    <source>
        <dbReference type="Pfam" id="PF09836"/>
    </source>
</evidence>
<dbReference type="Gene3D" id="1.10.150.690">
    <property type="entry name" value="DUF2063"/>
    <property type="match status" value="1"/>
</dbReference>
<sequence>MSAQHTWAQALLDPSQAIPQGLSTWNHSDPAKRLAVHRNNVMVSLVDALAQTFPVTQQLVGEEFFRAMAQVFVRAHPPRTRVLAHHGLALPGFIAQFPPAAGLPYLADVAQLEWQRLQALHAADASAVEPATIAALLADAERLPQVRWQPHPSLQLLRSPHAVVSLWAAHQPGSGIAIEDVDVARSESALIFRNGLDVMVLQADDGLTALTASLLDNVAFGSAIDQALSADPAFDPSQAMAVLIRHGLLIGARHPH</sequence>
<reference evidence="2 3" key="1">
    <citation type="submission" date="2019-09" db="EMBL/GenBank/DDBJ databases">
        <title>Hydrogenophaga aromatica sp. nov., isolated from a para-xylene-degrading enrichment culture.</title>
        <authorList>
            <person name="Tancsics A."/>
            <person name="Banerjee S."/>
        </authorList>
    </citation>
    <scope>NUCLEOTIDE SEQUENCE [LARGE SCALE GENOMIC DNA]</scope>
    <source>
        <strain evidence="2 3">D2P1</strain>
    </source>
</reference>
<feature type="domain" description="Putative DNA-binding" evidence="1">
    <location>
        <begin position="4"/>
        <end position="94"/>
    </location>
</feature>
<organism evidence="2 3">
    <name type="scientific">Hydrogenophaga aromaticivorans</name>
    <dbReference type="NCBI Taxonomy" id="2610898"/>
    <lineage>
        <taxon>Bacteria</taxon>
        <taxon>Pseudomonadati</taxon>
        <taxon>Pseudomonadota</taxon>
        <taxon>Betaproteobacteria</taxon>
        <taxon>Burkholderiales</taxon>
        <taxon>Comamonadaceae</taxon>
        <taxon>Hydrogenophaga</taxon>
    </lineage>
</organism>
<protein>
    <submittedName>
        <fullName evidence="2">DUF2063 domain-containing protein</fullName>
    </submittedName>
</protein>
<dbReference type="RefSeq" id="WP_177137092.1">
    <property type="nucleotide sequence ID" value="NZ_VYGV01000016.1"/>
</dbReference>